<evidence type="ECO:0000313" key="1">
    <source>
        <dbReference type="EMBL" id="AFK42360.1"/>
    </source>
</evidence>
<proteinExistence type="evidence at transcript level"/>
<dbReference type="EMBL" id="BT142566">
    <property type="protein sequence ID" value="AFK42360.1"/>
    <property type="molecule type" value="mRNA"/>
</dbReference>
<accession>I3SQ18</accession>
<sequence length="44" mass="5035">MANRVSSNSAPALPRFLKLLLRKKLLDLSPVKSMLRRGLIFRVK</sequence>
<dbReference type="AlphaFoldDB" id="I3SQ18"/>
<name>I3SQ18_MEDTR</name>
<protein>
    <submittedName>
        <fullName evidence="1">Uncharacterized protein</fullName>
    </submittedName>
</protein>
<reference evidence="1" key="1">
    <citation type="submission" date="2012-05" db="EMBL/GenBank/DDBJ databases">
        <authorList>
            <person name="Krishnakumar V."/>
            <person name="Cheung F."/>
            <person name="Xiao Y."/>
            <person name="Chan A."/>
            <person name="Moskal W.A."/>
            <person name="Town C.D."/>
        </authorList>
    </citation>
    <scope>NUCLEOTIDE SEQUENCE</scope>
</reference>
<organism evidence="1">
    <name type="scientific">Medicago truncatula</name>
    <name type="common">Barrel medic</name>
    <name type="synonym">Medicago tribuloides</name>
    <dbReference type="NCBI Taxonomy" id="3880"/>
    <lineage>
        <taxon>Eukaryota</taxon>
        <taxon>Viridiplantae</taxon>
        <taxon>Streptophyta</taxon>
        <taxon>Embryophyta</taxon>
        <taxon>Tracheophyta</taxon>
        <taxon>Spermatophyta</taxon>
        <taxon>Magnoliopsida</taxon>
        <taxon>eudicotyledons</taxon>
        <taxon>Gunneridae</taxon>
        <taxon>Pentapetalae</taxon>
        <taxon>rosids</taxon>
        <taxon>fabids</taxon>
        <taxon>Fabales</taxon>
        <taxon>Fabaceae</taxon>
        <taxon>Papilionoideae</taxon>
        <taxon>50 kb inversion clade</taxon>
        <taxon>NPAAA clade</taxon>
        <taxon>Hologalegina</taxon>
        <taxon>IRL clade</taxon>
        <taxon>Trifolieae</taxon>
        <taxon>Medicago</taxon>
    </lineage>
</organism>